<dbReference type="OMA" id="CYADWCS"/>
<dbReference type="CDD" id="cd02947">
    <property type="entry name" value="TRX_family"/>
    <property type="match status" value="1"/>
</dbReference>
<name>A0A388L7S3_CHABU</name>
<dbReference type="PANTHER" id="PTHR46115">
    <property type="entry name" value="THIOREDOXIN-LIKE PROTEIN 1"/>
    <property type="match status" value="1"/>
</dbReference>
<feature type="domain" description="Thioredoxin" evidence="3">
    <location>
        <begin position="1"/>
        <end position="122"/>
    </location>
</feature>
<dbReference type="Gramene" id="GBG78328">
    <property type="protein sequence ID" value="GBG78328"/>
    <property type="gene ID" value="CBR_g26356"/>
</dbReference>
<gene>
    <name evidence="4" type="ORF">CBR_g26356</name>
</gene>
<comment type="caution">
    <text evidence="4">The sequence shown here is derived from an EMBL/GenBank/DDBJ whole genome shotgun (WGS) entry which is preliminary data.</text>
</comment>
<organism evidence="4 5">
    <name type="scientific">Chara braunii</name>
    <name type="common">Braun's stonewort</name>
    <dbReference type="NCBI Taxonomy" id="69332"/>
    <lineage>
        <taxon>Eukaryota</taxon>
        <taxon>Viridiplantae</taxon>
        <taxon>Streptophyta</taxon>
        <taxon>Charophyceae</taxon>
        <taxon>Charales</taxon>
        <taxon>Characeae</taxon>
        <taxon>Chara</taxon>
    </lineage>
</organism>
<dbReference type="InterPro" id="IPR017937">
    <property type="entry name" value="Thioredoxin_CS"/>
</dbReference>
<dbReference type="Gene3D" id="3.40.30.10">
    <property type="entry name" value="Glutaredoxin"/>
    <property type="match status" value="1"/>
</dbReference>
<proteinExistence type="inferred from homology"/>
<dbReference type="SUPFAM" id="SSF52833">
    <property type="entry name" value="Thioredoxin-like"/>
    <property type="match status" value="1"/>
</dbReference>
<keyword evidence="5" id="KW-1185">Reference proteome</keyword>
<evidence type="ECO:0000313" key="5">
    <source>
        <dbReference type="Proteomes" id="UP000265515"/>
    </source>
</evidence>
<evidence type="ECO:0000313" key="4">
    <source>
        <dbReference type="EMBL" id="GBG78328.1"/>
    </source>
</evidence>
<dbReference type="InterPro" id="IPR013766">
    <property type="entry name" value="Thioredoxin_domain"/>
</dbReference>
<dbReference type="PROSITE" id="PS00194">
    <property type="entry name" value="THIOREDOXIN_1"/>
    <property type="match status" value="1"/>
</dbReference>
<dbReference type="PRINTS" id="PR00421">
    <property type="entry name" value="THIOREDOXIN"/>
</dbReference>
<reference evidence="4 5" key="1">
    <citation type="journal article" date="2018" name="Cell">
        <title>The Chara Genome: Secondary Complexity and Implications for Plant Terrestrialization.</title>
        <authorList>
            <person name="Nishiyama T."/>
            <person name="Sakayama H."/>
            <person name="Vries J.D."/>
            <person name="Buschmann H."/>
            <person name="Saint-Marcoux D."/>
            <person name="Ullrich K.K."/>
            <person name="Haas F.B."/>
            <person name="Vanderstraeten L."/>
            <person name="Becker D."/>
            <person name="Lang D."/>
            <person name="Vosolsobe S."/>
            <person name="Rombauts S."/>
            <person name="Wilhelmsson P.K.I."/>
            <person name="Janitza P."/>
            <person name="Kern R."/>
            <person name="Heyl A."/>
            <person name="Rumpler F."/>
            <person name="Villalobos L.I.A.C."/>
            <person name="Clay J.M."/>
            <person name="Skokan R."/>
            <person name="Toyoda A."/>
            <person name="Suzuki Y."/>
            <person name="Kagoshima H."/>
            <person name="Schijlen E."/>
            <person name="Tajeshwar N."/>
            <person name="Catarino B."/>
            <person name="Hetherington A.J."/>
            <person name="Saltykova A."/>
            <person name="Bonnot C."/>
            <person name="Breuninger H."/>
            <person name="Symeonidi A."/>
            <person name="Radhakrishnan G.V."/>
            <person name="Van Nieuwerburgh F."/>
            <person name="Deforce D."/>
            <person name="Chang C."/>
            <person name="Karol K.G."/>
            <person name="Hedrich R."/>
            <person name="Ulvskov P."/>
            <person name="Glockner G."/>
            <person name="Delwiche C.F."/>
            <person name="Petrasek J."/>
            <person name="Van de Peer Y."/>
            <person name="Friml J."/>
            <person name="Beilby M."/>
            <person name="Dolan L."/>
            <person name="Kohara Y."/>
            <person name="Sugano S."/>
            <person name="Fujiyama A."/>
            <person name="Delaux P.-M."/>
            <person name="Quint M."/>
            <person name="TheiBen G."/>
            <person name="Hagemann M."/>
            <person name="Harholt J."/>
            <person name="Dunand C."/>
            <person name="Zachgo S."/>
            <person name="Langdale J."/>
            <person name="Maumus F."/>
            <person name="Straeten D.V.D."/>
            <person name="Gould S.B."/>
            <person name="Rensing S.A."/>
        </authorList>
    </citation>
    <scope>NUCLEOTIDE SEQUENCE [LARGE SCALE GENOMIC DNA]</scope>
    <source>
        <strain evidence="4 5">S276</strain>
    </source>
</reference>
<dbReference type="EMBL" id="BFEA01000292">
    <property type="protein sequence ID" value="GBG78328.1"/>
    <property type="molecule type" value="Genomic_DNA"/>
</dbReference>
<protein>
    <recommendedName>
        <fullName evidence="3">Thioredoxin domain-containing protein</fullName>
    </recommendedName>
</protein>
<dbReference type="PROSITE" id="PS51352">
    <property type="entry name" value="THIOREDOXIN_2"/>
    <property type="match status" value="1"/>
</dbReference>
<evidence type="ECO:0000259" key="3">
    <source>
        <dbReference type="PROSITE" id="PS51352"/>
    </source>
</evidence>
<keyword evidence="1" id="KW-1015">Disulfide bond</keyword>
<dbReference type="Proteomes" id="UP000265515">
    <property type="component" value="Unassembled WGS sequence"/>
</dbReference>
<dbReference type="InterPro" id="IPR036249">
    <property type="entry name" value="Thioredoxin-like_sf"/>
</dbReference>
<accession>A0A388L7S3</accession>
<dbReference type="STRING" id="69332.A0A388L7S3"/>
<evidence type="ECO:0000256" key="1">
    <source>
        <dbReference type="ARBA" id="ARBA00023157"/>
    </source>
</evidence>
<evidence type="ECO:0000256" key="2">
    <source>
        <dbReference type="ARBA" id="ARBA00038337"/>
    </source>
</evidence>
<sequence length="126" mass="13686">MAEATDHGAVIELISKEDFDKVLERSNIEGKAVIVDFTAVWCGPCRRIGPLIVELSKKYPNIIFVKVDVDHAAELCEIYKIGAMPTFILLKPGESQVADPKTQLVVGADTTKLQKMVELACAVASA</sequence>
<dbReference type="AlphaFoldDB" id="A0A388L7S3"/>
<comment type="similarity">
    <text evidence="2">Belongs to the thioredoxin family. Plant F-type subfamily.</text>
</comment>
<dbReference type="Pfam" id="PF00085">
    <property type="entry name" value="Thioredoxin"/>
    <property type="match status" value="1"/>
</dbReference>
<dbReference type="OrthoDB" id="10263751at2759"/>